<gene>
    <name evidence="1" type="primary">yfnA</name>
    <name evidence="1" type="ORF">FAVT5_0345</name>
</gene>
<evidence type="ECO:0000313" key="1">
    <source>
        <dbReference type="EMBL" id="CAB3389515.1"/>
    </source>
</evidence>
<dbReference type="Proteomes" id="UP000501793">
    <property type="component" value="Chromosome"/>
</dbReference>
<accession>A0ACA8Z5G9</accession>
<evidence type="ECO:0000313" key="2">
    <source>
        <dbReference type="Proteomes" id="UP000501793"/>
    </source>
</evidence>
<dbReference type="EMBL" id="LR792684">
    <property type="protein sequence ID" value="CAB3389515.1"/>
    <property type="molecule type" value="Genomic_DNA"/>
</dbReference>
<name>A0ACA8Z5G9_9BACL</name>
<keyword evidence="2" id="KW-1185">Reference proteome</keyword>
<organism evidence="1 2">
    <name type="scientific">Kyrpidia spormannii</name>
    <dbReference type="NCBI Taxonomy" id="2055160"/>
    <lineage>
        <taxon>Bacteria</taxon>
        <taxon>Bacillati</taxon>
        <taxon>Bacillota</taxon>
        <taxon>Bacilli</taxon>
        <taxon>Bacillales</taxon>
        <taxon>Alicyclobacillaceae</taxon>
        <taxon>Kyrpidia</taxon>
    </lineage>
</organism>
<protein>
    <submittedName>
        <fullName evidence="1">Uncharacterized amino acid permease YfnA</fullName>
    </submittedName>
</protein>
<sequence length="565" mass="60527">MIYWVPRRGEECARTADGRREALLPPRTVPGPGTAPGPRTTPGHRTAARAMLQTGSPYRGLELGLIAVARPPLIRAHRKHANRGHREKQRGASRCLFSREKKPIDQLSEHALSDTGLKRVLGPWSLTAIGLGGIIGVGIFVLTGIAAATQAGPGVLLSFVIAGLASAAAALCYAEFAGMIPVAGSAYTYSYAVLGELLAWIIGWDLLLEYTLVVAVVAIGWSGYLSSVLHELGWTLPTWAQGAPGTGPGHVFDLLAALVNLVIAGLLTIGIQWGSRFNSLLVGIKLAIILVVIAIGAFYVNPANWHPFLPFGFDGVVKGAALVFFAVFGYDTLTTAAEEARNPQKDLPRAVILSLAIALVLYIGMSLVLTGIAPSSTLNNPAPVAKAFSDLGLKWTTVIISVAAVAGITSVLFSFMLAAARIWFAMSRDGLLPRWFADIHHKFRTPHRPTWIIGAVTAVVAGLTPIAEVAELVNIGTLMAFVIVCAAVMVLRVRRPDLERKFRTPLVPLVPLIGIGFSIWLMVSLPAITWLRFITWMVIGLAIYLLYGLRHSKLAEAQQNLPGEP</sequence>
<reference evidence="1" key="1">
    <citation type="submission" date="2020-04" db="EMBL/GenBank/DDBJ databases">
        <authorList>
            <person name="Hogendoorn C."/>
        </authorList>
    </citation>
    <scope>NUCLEOTIDE SEQUENCE</scope>
    <source>
        <strain evidence="1">FAVT5</strain>
    </source>
</reference>
<proteinExistence type="predicted"/>